<dbReference type="EMBL" id="BK016049">
    <property type="protein sequence ID" value="DAF91314.1"/>
    <property type="molecule type" value="Genomic_DNA"/>
</dbReference>
<sequence>MLRFLLSLCPQGIFIPRHLIPLVNSDTPAPYRSGRVLYTAHLQEEILR</sequence>
<accession>A0A8S5UA96</accession>
<evidence type="ECO:0000313" key="1">
    <source>
        <dbReference type="EMBL" id="DAF91314.1"/>
    </source>
</evidence>
<reference evidence="1" key="1">
    <citation type="journal article" date="2021" name="Proc. Natl. Acad. Sci. U.S.A.">
        <title>A Catalog of Tens of Thousands of Viruses from Human Metagenomes Reveals Hidden Associations with Chronic Diseases.</title>
        <authorList>
            <person name="Tisza M.J."/>
            <person name="Buck C.B."/>
        </authorList>
    </citation>
    <scope>NUCLEOTIDE SEQUENCE</scope>
    <source>
        <strain evidence="1">CtIlt3</strain>
    </source>
</reference>
<protein>
    <submittedName>
        <fullName evidence="1">Uncharacterized protein</fullName>
    </submittedName>
</protein>
<organism evidence="1">
    <name type="scientific">Podoviridae sp. ctIlt3</name>
    <dbReference type="NCBI Taxonomy" id="2825239"/>
    <lineage>
        <taxon>Viruses</taxon>
        <taxon>Duplodnaviria</taxon>
        <taxon>Heunggongvirae</taxon>
        <taxon>Uroviricota</taxon>
        <taxon>Caudoviricetes</taxon>
    </lineage>
</organism>
<name>A0A8S5UA96_9CAUD</name>
<proteinExistence type="predicted"/>